<reference evidence="2 3" key="1">
    <citation type="submission" date="2020-08" db="EMBL/GenBank/DDBJ databases">
        <title>Genomic Encyclopedia of Type Strains, Phase IV (KMG-IV): sequencing the most valuable type-strain genomes for metagenomic binning, comparative biology and taxonomic classification.</title>
        <authorList>
            <person name="Goeker M."/>
        </authorList>
    </citation>
    <scope>NUCLEOTIDE SEQUENCE [LARGE SCALE GENOMIC DNA]</scope>
    <source>
        <strain evidence="2 3">DSM 26287</strain>
    </source>
</reference>
<feature type="chain" id="PRO_5030593075" description="Outer membrane protein beta-barrel domain-containing protein" evidence="1">
    <location>
        <begin position="20"/>
        <end position="147"/>
    </location>
</feature>
<evidence type="ECO:0000313" key="2">
    <source>
        <dbReference type="EMBL" id="MBB6542591.1"/>
    </source>
</evidence>
<gene>
    <name evidence="2" type="ORF">HNQ55_001090</name>
</gene>
<dbReference type="EMBL" id="JACHHU010000006">
    <property type="protein sequence ID" value="MBB6542591.1"/>
    <property type="molecule type" value="Genomic_DNA"/>
</dbReference>
<sequence length="147" mass="16285">MLNKLLLITLLYLPLTAAGAEYEFSLGAGFQYSGIVGTQFAVKHKESKYFISVGLPGYSVGMQTTVLDDQRHSVGFSIGELQGIFDGDSRYGVFTYNYHFDGFKNTGWLLGAGIGIYDQESYKPLFNDEPVNPSSKAMFTLDIGYKF</sequence>
<dbReference type="RefSeq" id="WP_184423416.1">
    <property type="nucleotide sequence ID" value="NZ_AP027362.1"/>
</dbReference>
<dbReference type="AlphaFoldDB" id="A0A7X0NFN0"/>
<dbReference type="Proteomes" id="UP000537141">
    <property type="component" value="Unassembled WGS sequence"/>
</dbReference>
<keyword evidence="3" id="KW-1185">Reference proteome</keyword>
<proteinExistence type="predicted"/>
<organism evidence="2 3">
    <name type="scientific">Thalassotalea piscium</name>
    <dbReference type="NCBI Taxonomy" id="1230533"/>
    <lineage>
        <taxon>Bacteria</taxon>
        <taxon>Pseudomonadati</taxon>
        <taxon>Pseudomonadota</taxon>
        <taxon>Gammaproteobacteria</taxon>
        <taxon>Alteromonadales</taxon>
        <taxon>Colwelliaceae</taxon>
        <taxon>Thalassotalea</taxon>
    </lineage>
</organism>
<evidence type="ECO:0000313" key="3">
    <source>
        <dbReference type="Proteomes" id="UP000537141"/>
    </source>
</evidence>
<evidence type="ECO:0000256" key="1">
    <source>
        <dbReference type="SAM" id="SignalP"/>
    </source>
</evidence>
<accession>A0A7X0NFN0</accession>
<evidence type="ECO:0008006" key="4">
    <source>
        <dbReference type="Google" id="ProtNLM"/>
    </source>
</evidence>
<keyword evidence="1" id="KW-0732">Signal</keyword>
<comment type="caution">
    <text evidence="2">The sequence shown here is derived from an EMBL/GenBank/DDBJ whole genome shotgun (WGS) entry which is preliminary data.</text>
</comment>
<name>A0A7X0NFN0_9GAMM</name>
<feature type="signal peptide" evidence="1">
    <location>
        <begin position="1"/>
        <end position="19"/>
    </location>
</feature>
<protein>
    <recommendedName>
        <fullName evidence="4">Outer membrane protein beta-barrel domain-containing protein</fullName>
    </recommendedName>
</protein>